<feature type="signal peptide" evidence="1">
    <location>
        <begin position="1"/>
        <end position="17"/>
    </location>
</feature>
<feature type="chain" id="PRO_5020878545" evidence="1">
    <location>
        <begin position="18"/>
        <end position="185"/>
    </location>
</feature>
<name>A0A4R5TSI2_9GAMM</name>
<dbReference type="AlphaFoldDB" id="A0A4R5TSI2"/>
<evidence type="ECO:0000313" key="3">
    <source>
        <dbReference type="Proteomes" id="UP000294796"/>
    </source>
</evidence>
<keyword evidence="1" id="KW-0732">Signal</keyword>
<dbReference type="RefSeq" id="WP_133322169.1">
    <property type="nucleotide sequence ID" value="NZ_SMTF01000009.1"/>
</dbReference>
<proteinExistence type="predicted"/>
<gene>
    <name evidence="2" type="ORF">E2F46_11165</name>
</gene>
<accession>A0A4R5TSI2</accession>
<keyword evidence="3" id="KW-1185">Reference proteome</keyword>
<dbReference type="EMBL" id="SMTF01000009">
    <property type="protein sequence ID" value="TDK23177.1"/>
    <property type="molecule type" value="Genomic_DNA"/>
</dbReference>
<evidence type="ECO:0000256" key="1">
    <source>
        <dbReference type="SAM" id="SignalP"/>
    </source>
</evidence>
<comment type="caution">
    <text evidence="2">The sequence shown here is derived from an EMBL/GenBank/DDBJ whole genome shotgun (WGS) entry which is preliminary data.</text>
</comment>
<sequence length="185" mass="21170">MKRLTPLLLALALAATAADARVRNVTDADAPRSLSADGPVAVQWNDPAGFTELKFSGNRWESQRGNWVFQLADHLRKEAEKRLPEGERLEVTINDIDRAGRYEPGRGIHMDSIRIMRDFYPPMMDLTFTRYDAAGNVVDEGERRLRDTMYLSNASIGRSSDSLRYEKQMIDDWLRRELGQRIATR</sequence>
<evidence type="ECO:0000313" key="2">
    <source>
        <dbReference type="EMBL" id="TDK23177.1"/>
    </source>
</evidence>
<organism evidence="2 3">
    <name type="scientific">Luteimonas aestuarii</name>
    <dbReference type="NCBI Taxonomy" id="453837"/>
    <lineage>
        <taxon>Bacteria</taxon>
        <taxon>Pseudomonadati</taxon>
        <taxon>Pseudomonadota</taxon>
        <taxon>Gammaproteobacteria</taxon>
        <taxon>Lysobacterales</taxon>
        <taxon>Lysobacteraceae</taxon>
        <taxon>Luteimonas</taxon>
    </lineage>
</organism>
<dbReference type="InterPro" id="IPR021557">
    <property type="entry name" value="DUF3016"/>
</dbReference>
<protein>
    <submittedName>
        <fullName evidence="2">DUF3016 domain-containing protein</fullName>
    </submittedName>
</protein>
<reference evidence="2 3" key="1">
    <citation type="submission" date="2019-03" db="EMBL/GenBank/DDBJ databases">
        <title>Luteimonas zhaokaii sp.nov., isolated from the rectal contents of Plateau pika in Yushu, Qinghai Province, China.</title>
        <authorList>
            <person name="Zhang G."/>
        </authorList>
    </citation>
    <scope>NUCLEOTIDE SEQUENCE [LARGE SCALE GENOMIC DNA]</scope>
    <source>
        <strain evidence="2 3">B9</strain>
    </source>
</reference>
<dbReference type="Pfam" id="PF11454">
    <property type="entry name" value="DUF3016"/>
    <property type="match status" value="1"/>
</dbReference>
<dbReference type="OrthoDB" id="195620at2"/>
<dbReference type="Proteomes" id="UP000294796">
    <property type="component" value="Unassembled WGS sequence"/>
</dbReference>